<evidence type="ECO:0000256" key="1">
    <source>
        <dbReference type="SAM" id="Phobius"/>
    </source>
</evidence>
<evidence type="ECO:0008006" key="4">
    <source>
        <dbReference type="Google" id="ProtNLM"/>
    </source>
</evidence>
<evidence type="ECO:0000313" key="2">
    <source>
        <dbReference type="EMBL" id="KAF5393322.1"/>
    </source>
</evidence>
<sequence length="168" mass="18522">MSSATINVPAPVLVHDSTPNAFDAFFGYTLSQTSTHDSQHDRSLNESSDSLPPAYVEPPAYEARQIEPATLAMFLFKFGFLFPLFWVMGALILVSPLRDPSDPSSDPSLPASWLPEKTAAEKKQIISKMRAVEIKWAWRCLAALAVLVLVATATGLTIWGILRVTREF</sequence>
<feature type="transmembrane region" description="Helical" evidence="1">
    <location>
        <begin position="136"/>
        <end position="162"/>
    </location>
</feature>
<dbReference type="Proteomes" id="UP000518752">
    <property type="component" value="Unassembled WGS sequence"/>
</dbReference>
<keyword evidence="1" id="KW-0472">Membrane</keyword>
<name>A0A8H5MGQ1_9AGAR</name>
<dbReference type="AlphaFoldDB" id="A0A8H5MGQ1"/>
<protein>
    <recommendedName>
        <fullName evidence="4">Transmembrane protein</fullName>
    </recommendedName>
</protein>
<feature type="transmembrane region" description="Helical" evidence="1">
    <location>
        <begin position="74"/>
        <end position="94"/>
    </location>
</feature>
<proteinExistence type="predicted"/>
<keyword evidence="1" id="KW-0812">Transmembrane</keyword>
<evidence type="ECO:0000313" key="3">
    <source>
        <dbReference type="Proteomes" id="UP000518752"/>
    </source>
</evidence>
<gene>
    <name evidence="2" type="ORF">D9757_000649</name>
</gene>
<dbReference type="EMBL" id="JAACJN010000002">
    <property type="protein sequence ID" value="KAF5393322.1"/>
    <property type="molecule type" value="Genomic_DNA"/>
</dbReference>
<accession>A0A8H5MGQ1</accession>
<keyword evidence="3" id="KW-1185">Reference proteome</keyword>
<comment type="caution">
    <text evidence="2">The sequence shown here is derived from an EMBL/GenBank/DDBJ whole genome shotgun (WGS) entry which is preliminary data.</text>
</comment>
<organism evidence="2 3">
    <name type="scientific">Collybiopsis confluens</name>
    <dbReference type="NCBI Taxonomy" id="2823264"/>
    <lineage>
        <taxon>Eukaryota</taxon>
        <taxon>Fungi</taxon>
        <taxon>Dikarya</taxon>
        <taxon>Basidiomycota</taxon>
        <taxon>Agaricomycotina</taxon>
        <taxon>Agaricomycetes</taxon>
        <taxon>Agaricomycetidae</taxon>
        <taxon>Agaricales</taxon>
        <taxon>Marasmiineae</taxon>
        <taxon>Omphalotaceae</taxon>
        <taxon>Collybiopsis</taxon>
    </lineage>
</organism>
<reference evidence="2 3" key="1">
    <citation type="journal article" date="2020" name="ISME J.">
        <title>Uncovering the hidden diversity of litter-decomposition mechanisms in mushroom-forming fungi.</title>
        <authorList>
            <person name="Floudas D."/>
            <person name="Bentzer J."/>
            <person name="Ahren D."/>
            <person name="Johansson T."/>
            <person name="Persson P."/>
            <person name="Tunlid A."/>
        </authorList>
    </citation>
    <scope>NUCLEOTIDE SEQUENCE [LARGE SCALE GENOMIC DNA]</scope>
    <source>
        <strain evidence="2 3">CBS 406.79</strain>
    </source>
</reference>
<keyword evidence="1" id="KW-1133">Transmembrane helix</keyword>
<dbReference type="OrthoDB" id="3358294at2759"/>